<dbReference type="Pfam" id="PF00107">
    <property type="entry name" value="ADH_zinc_N"/>
    <property type="match status" value="1"/>
</dbReference>
<dbReference type="Gene3D" id="3.40.50.720">
    <property type="entry name" value="NAD(P)-binding Rossmann-like Domain"/>
    <property type="match status" value="1"/>
</dbReference>
<dbReference type="Gene3D" id="3.90.180.10">
    <property type="entry name" value="Medium-chain alcohol dehydrogenases, catalytic domain"/>
    <property type="match status" value="1"/>
</dbReference>
<dbReference type="OrthoDB" id="338930at2759"/>
<accession>A0A9D5HVS5</accession>
<evidence type="ECO:0000313" key="3">
    <source>
        <dbReference type="EMBL" id="KAJ1604490.1"/>
    </source>
</evidence>
<dbReference type="Proteomes" id="UP001067231">
    <property type="component" value="Unassembled WGS sequence"/>
</dbReference>
<evidence type="ECO:0000259" key="2">
    <source>
        <dbReference type="SMART" id="SM00829"/>
    </source>
</evidence>
<dbReference type="InterPro" id="IPR013154">
    <property type="entry name" value="ADH-like_N"/>
</dbReference>
<dbReference type="InterPro" id="IPR011032">
    <property type="entry name" value="GroES-like_sf"/>
</dbReference>
<sequence length="274" mass="29635">DVLNVMGLYPGDPGPPGGDCSGTVVAVGDGVKHIQVGDNVFGIAPGCLKTYVTTDANLVCKIPNGLTFEQAAALPVVATTVEYSLKDIANIKEGDNVLVHAVTGGVGLMVVQYCKAIGAKVYGTAGSESKVEYANSIGVEKVSSSRDADKFKEDMKELEGTIDIVVNSLIEDFIPNSLNLLKRGGCFIELGKRGTWSEEEMKEKRPDVKYKRVAVDVMMEEDPAWFGGMLSRIKDGVERGEIQSLPLRIFDMRGKDENGIDAFRFMQRAQHIGK</sequence>
<proteinExistence type="predicted"/>
<name>A0A9D5HVS5_9CRYT</name>
<organism evidence="3">
    <name type="scientific">Cryptosporidium canis</name>
    <dbReference type="NCBI Taxonomy" id="195482"/>
    <lineage>
        <taxon>Eukaryota</taxon>
        <taxon>Sar</taxon>
        <taxon>Alveolata</taxon>
        <taxon>Apicomplexa</taxon>
        <taxon>Conoidasida</taxon>
        <taxon>Coccidia</taxon>
        <taxon>Eucoccidiorida</taxon>
        <taxon>Eimeriorina</taxon>
        <taxon>Cryptosporidiidae</taxon>
        <taxon>Cryptosporidium</taxon>
    </lineage>
</organism>
<dbReference type="Pfam" id="PF08240">
    <property type="entry name" value="ADH_N"/>
    <property type="match status" value="1"/>
</dbReference>
<feature type="non-terminal residue" evidence="3">
    <location>
        <position position="1"/>
    </location>
</feature>
<feature type="domain" description="Enoyl reductase (ER)" evidence="2">
    <location>
        <begin position="1"/>
        <end position="274"/>
    </location>
</feature>
<dbReference type="SMART" id="SM00829">
    <property type="entry name" value="PKS_ER"/>
    <property type="match status" value="1"/>
</dbReference>
<dbReference type="CDD" id="cd05195">
    <property type="entry name" value="enoyl_red"/>
    <property type="match status" value="1"/>
</dbReference>
<dbReference type="AlphaFoldDB" id="A0A9D5HVS5"/>
<dbReference type="SUPFAM" id="SSF51735">
    <property type="entry name" value="NAD(P)-binding Rossmann-fold domains"/>
    <property type="match status" value="1"/>
</dbReference>
<dbReference type="GO" id="GO:0016491">
    <property type="term" value="F:oxidoreductase activity"/>
    <property type="evidence" value="ECO:0007669"/>
    <property type="project" value="InterPro"/>
</dbReference>
<feature type="non-terminal residue" evidence="3">
    <location>
        <position position="274"/>
    </location>
</feature>
<keyword evidence="1" id="KW-0521">NADP</keyword>
<evidence type="ECO:0000256" key="1">
    <source>
        <dbReference type="ARBA" id="ARBA00022857"/>
    </source>
</evidence>
<reference evidence="3" key="1">
    <citation type="submission" date="2022-10" db="EMBL/GenBank/DDBJ databases">
        <title>Adaptive evolution leads to modifications in subtelomeric GC content in a zoonotic Cryptosporidium species.</title>
        <authorList>
            <person name="Li J."/>
            <person name="Feng Y."/>
            <person name="Xiao L."/>
        </authorList>
    </citation>
    <scope>NUCLEOTIDE SEQUENCE</scope>
    <source>
        <strain evidence="3">33844</strain>
    </source>
</reference>
<dbReference type="InterPro" id="IPR013149">
    <property type="entry name" value="ADH-like_C"/>
</dbReference>
<dbReference type="SUPFAM" id="SSF50129">
    <property type="entry name" value="GroES-like"/>
    <property type="match status" value="1"/>
</dbReference>
<dbReference type="PANTHER" id="PTHR44154">
    <property type="entry name" value="QUINONE OXIDOREDUCTASE"/>
    <property type="match status" value="1"/>
</dbReference>
<dbReference type="InterPro" id="IPR020843">
    <property type="entry name" value="ER"/>
</dbReference>
<dbReference type="EMBL" id="JAPCXC010000139">
    <property type="protein sequence ID" value="KAJ1604490.1"/>
    <property type="molecule type" value="Genomic_DNA"/>
</dbReference>
<dbReference type="InterPro" id="IPR036291">
    <property type="entry name" value="NAD(P)-bd_dom_sf"/>
</dbReference>
<comment type="caution">
    <text evidence="3">The sequence shown here is derived from an EMBL/GenBank/DDBJ whole genome shotgun (WGS) entry which is preliminary data.</text>
</comment>
<gene>
    <name evidence="3" type="ORF">OJ253_3647</name>
</gene>
<dbReference type="InterPro" id="IPR051603">
    <property type="entry name" value="Zinc-ADH_QOR/CCCR"/>
</dbReference>
<dbReference type="PANTHER" id="PTHR44154:SF1">
    <property type="entry name" value="QUINONE OXIDOREDUCTASE"/>
    <property type="match status" value="1"/>
</dbReference>
<protein>
    <submittedName>
        <fullName evidence="3">Type I fatty acid synthase</fullName>
    </submittedName>
</protein>